<gene>
    <name evidence="2" type="ORF">QE152_g13910</name>
</gene>
<sequence length="162" mass="19021">MSKQCTLPHILLLFVIVYQIQGSNVPNLSIGANGDIYYCLLYNDSSDSTITWDYSNKFFNRYDGPESEYFYCYINSTKNMCSRHKDDQGVFVSSYWDGPPVLNHLWQEFTLHKLYPFEKRSYNINLSNGFQRSFSLKMKDVDILLCNKKNIVSDCVTKDRFH</sequence>
<keyword evidence="3" id="KW-1185">Reference proteome</keyword>
<name>A0AAW1LAT1_POPJA</name>
<keyword evidence="1" id="KW-0732">Signal</keyword>
<reference evidence="2 3" key="1">
    <citation type="journal article" date="2024" name="BMC Genomics">
        <title>De novo assembly and annotation of Popillia japonica's genome with initial clues to its potential as an invasive pest.</title>
        <authorList>
            <person name="Cucini C."/>
            <person name="Boschi S."/>
            <person name="Funari R."/>
            <person name="Cardaioli E."/>
            <person name="Iannotti N."/>
            <person name="Marturano G."/>
            <person name="Paoli F."/>
            <person name="Bruttini M."/>
            <person name="Carapelli A."/>
            <person name="Frati F."/>
            <person name="Nardi F."/>
        </authorList>
    </citation>
    <scope>NUCLEOTIDE SEQUENCE [LARGE SCALE GENOMIC DNA]</scope>
    <source>
        <strain evidence="2">DMR45628</strain>
    </source>
</reference>
<dbReference type="AlphaFoldDB" id="A0AAW1LAT1"/>
<accession>A0AAW1LAT1</accession>
<organism evidence="2 3">
    <name type="scientific">Popillia japonica</name>
    <name type="common">Japanese beetle</name>
    <dbReference type="NCBI Taxonomy" id="7064"/>
    <lineage>
        <taxon>Eukaryota</taxon>
        <taxon>Metazoa</taxon>
        <taxon>Ecdysozoa</taxon>
        <taxon>Arthropoda</taxon>
        <taxon>Hexapoda</taxon>
        <taxon>Insecta</taxon>
        <taxon>Pterygota</taxon>
        <taxon>Neoptera</taxon>
        <taxon>Endopterygota</taxon>
        <taxon>Coleoptera</taxon>
        <taxon>Polyphaga</taxon>
        <taxon>Scarabaeiformia</taxon>
        <taxon>Scarabaeidae</taxon>
        <taxon>Rutelinae</taxon>
        <taxon>Popillia</taxon>
    </lineage>
</organism>
<feature type="signal peptide" evidence="1">
    <location>
        <begin position="1"/>
        <end position="22"/>
    </location>
</feature>
<dbReference type="Proteomes" id="UP001458880">
    <property type="component" value="Unassembled WGS sequence"/>
</dbReference>
<evidence type="ECO:0000313" key="2">
    <source>
        <dbReference type="EMBL" id="KAK9731104.1"/>
    </source>
</evidence>
<evidence type="ECO:0000313" key="3">
    <source>
        <dbReference type="Proteomes" id="UP001458880"/>
    </source>
</evidence>
<dbReference type="EMBL" id="JASPKY010000137">
    <property type="protein sequence ID" value="KAK9731104.1"/>
    <property type="molecule type" value="Genomic_DNA"/>
</dbReference>
<proteinExistence type="predicted"/>
<evidence type="ECO:0000256" key="1">
    <source>
        <dbReference type="SAM" id="SignalP"/>
    </source>
</evidence>
<comment type="caution">
    <text evidence="2">The sequence shown here is derived from an EMBL/GenBank/DDBJ whole genome shotgun (WGS) entry which is preliminary data.</text>
</comment>
<feature type="chain" id="PRO_5043598221" evidence="1">
    <location>
        <begin position="23"/>
        <end position="162"/>
    </location>
</feature>
<protein>
    <submittedName>
        <fullName evidence="2">Uncharacterized protein</fullName>
    </submittedName>
</protein>